<gene>
    <name evidence="2" type="ORF">SAMN05421508_105148</name>
</gene>
<dbReference type="AlphaFoldDB" id="A0A286GKM0"/>
<reference evidence="2 3" key="1">
    <citation type="submission" date="2017-09" db="EMBL/GenBank/DDBJ databases">
        <authorList>
            <person name="Ehlers B."/>
            <person name="Leendertz F.H."/>
        </authorList>
    </citation>
    <scope>NUCLEOTIDE SEQUENCE [LARGE SCALE GENOMIC DNA]</scope>
    <source>
        <strain evidence="2 3">USBA 140</strain>
    </source>
</reference>
<proteinExistence type="predicted"/>
<keyword evidence="3" id="KW-1185">Reference proteome</keyword>
<dbReference type="Proteomes" id="UP000219621">
    <property type="component" value="Unassembled WGS sequence"/>
</dbReference>
<sequence length="98" mass="10750">MPDPTMPTRSSPDRDARQRQDHLLSVEECIDEAGDESFPASDPPSFTPAEPLRAGGGDKKDEPTPDDEDDVDETIEESFPASDPPSWTPAKPAREDEK</sequence>
<protein>
    <submittedName>
        <fullName evidence="2">Uncharacterized protein</fullName>
    </submittedName>
</protein>
<feature type="compositionally biased region" description="Basic and acidic residues" evidence="1">
    <location>
        <begin position="11"/>
        <end position="25"/>
    </location>
</feature>
<evidence type="ECO:0000256" key="1">
    <source>
        <dbReference type="SAM" id="MobiDB-lite"/>
    </source>
</evidence>
<dbReference type="RefSeq" id="WP_217992045.1">
    <property type="nucleotide sequence ID" value="NZ_OCNJ01000005.1"/>
</dbReference>
<feature type="compositionally biased region" description="Acidic residues" evidence="1">
    <location>
        <begin position="64"/>
        <end position="76"/>
    </location>
</feature>
<evidence type="ECO:0000313" key="3">
    <source>
        <dbReference type="Proteomes" id="UP000219621"/>
    </source>
</evidence>
<accession>A0A286GKM0</accession>
<name>A0A286GKM0_9PROT</name>
<organism evidence="2 3">
    <name type="scientific">Caenispirillum bisanense</name>
    <dbReference type="NCBI Taxonomy" id="414052"/>
    <lineage>
        <taxon>Bacteria</taxon>
        <taxon>Pseudomonadati</taxon>
        <taxon>Pseudomonadota</taxon>
        <taxon>Alphaproteobacteria</taxon>
        <taxon>Rhodospirillales</taxon>
        <taxon>Novispirillaceae</taxon>
        <taxon>Caenispirillum</taxon>
    </lineage>
</organism>
<dbReference type="EMBL" id="OCNJ01000005">
    <property type="protein sequence ID" value="SOD96085.1"/>
    <property type="molecule type" value="Genomic_DNA"/>
</dbReference>
<feature type="region of interest" description="Disordered" evidence="1">
    <location>
        <begin position="1"/>
        <end position="98"/>
    </location>
</feature>
<evidence type="ECO:0000313" key="2">
    <source>
        <dbReference type="EMBL" id="SOD96085.1"/>
    </source>
</evidence>